<evidence type="ECO:0000256" key="1">
    <source>
        <dbReference type="ARBA" id="ARBA00004651"/>
    </source>
</evidence>
<dbReference type="GO" id="GO:0005886">
    <property type="term" value="C:plasma membrane"/>
    <property type="evidence" value="ECO:0007669"/>
    <property type="project" value="UniProtKB-SubCell"/>
</dbReference>
<protein>
    <submittedName>
        <fullName evidence="7">Ribonuclease BN</fullName>
    </submittedName>
</protein>
<dbReference type="PANTHER" id="PTHR30213:SF1">
    <property type="entry name" value="INNER MEMBRANE PROTEIN YHJD"/>
    <property type="match status" value="1"/>
</dbReference>
<dbReference type="PIRSF" id="PIRSF035875">
    <property type="entry name" value="RNase_BN"/>
    <property type="match status" value="1"/>
</dbReference>
<gene>
    <name evidence="7" type="ORF">NOCA2730014</name>
</gene>
<evidence type="ECO:0000256" key="6">
    <source>
        <dbReference type="SAM" id="Phobius"/>
    </source>
</evidence>
<comment type="subcellular location">
    <subcellularLocation>
        <location evidence="1">Cell membrane</location>
        <topology evidence="1">Multi-pass membrane protein</topology>
    </subcellularLocation>
</comment>
<accession>A0A2P2CE73</accession>
<organism evidence="7">
    <name type="scientific">metagenome</name>
    <dbReference type="NCBI Taxonomy" id="256318"/>
    <lineage>
        <taxon>unclassified sequences</taxon>
        <taxon>metagenomes</taxon>
    </lineage>
</organism>
<dbReference type="PANTHER" id="PTHR30213">
    <property type="entry name" value="INNER MEMBRANE PROTEIN YHJD"/>
    <property type="match status" value="1"/>
</dbReference>
<proteinExistence type="predicted"/>
<evidence type="ECO:0000256" key="5">
    <source>
        <dbReference type="ARBA" id="ARBA00023136"/>
    </source>
</evidence>
<feature type="transmembrane region" description="Helical" evidence="6">
    <location>
        <begin position="152"/>
        <end position="176"/>
    </location>
</feature>
<evidence type="ECO:0000256" key="4">
    <source>
        <dbReference type="ARBA" id="ARBA00022989"/>
    </source>
</evidence>
<feature type="transmembrane region" description="Helical" evidence="6">
    <location>
        <begin position="188"/>
        <end position="213"/>
    </location>
</feature>
<feature type="transmembrane region" description="Helical" evidence="6">
    <location>
        <begin position="45"/>
        <end position="66"/>
    </location>
</feature>
<name>A0A2P2CE73_9ZZZZ</name>
<keyword evidence="4 6" id="KW-1133">Transmembrane helix</keyword>
<evidence type="ECO:0000256" key="2">
    <source>
        <dbReference type="ARBA" id="ARBA00022475"/>
    </source>
</evidence>
<keyword evidence="5 6" id="KW-0472">Membrane</keyword>
<feature type="transmembrane region" description="Helical" evidence="6">
    <location>
        <begin position="103"/>
        <end position="123"/>
    </location>
</feature>
<reference evidence="7" key="1">
    <citation type="submission" date="2015-08" db="EMBL/GenBank/DDBJ databases">
        <authorList>
            <person name="Babu N.S."/>
            <person name="Beckwith C.J."/>
            <person name="Beseler K.G."/>
            <person name="Brison A."/>
            <person name="Carone J.V."/>
            <person name="Caskin T.P."/>
            <person name="Diamond M."/>
            <person name="Durham M.E."/>
            <person name="Foxe J.M."/>
            <person name="Go M."/>
            <person name="Henderson B.A."/>
            <person name="Jones I.B."/>
            <person name="McGettigan J.A."/>
            <person name="Micheletti S.J."/>
            <person name="Nasrallah M.E."/>
            <person name="Ortiz D."/>
            <person name="Piller C.R."/>
            <person name="Privatt S.R."/>
            <person name="Schneider S.L."/>
            <person name="Sharp S."/>
            <person name="Smith T.C."/>
            <person name="Stanton J.D."/>
            <person name="Ullery H.E."/>
            <person name="Wilson R.J."/>
            <person name="Serrano M.G."/>
            <person name="Buck G."/>
            <person name="Lee V."/>
            <person name="Wang Y."/>
            <person name="Carvalho R."/>
            <person name="Voegtly L."/>
            <person name="Shi R."/>
            <person name="Duckworth R."/>
            <person name="Johnson A."/>
            <person name="Loviza R."/>
            <person name="Walstead R."/>
            <person name="Shah Z."/>
            <person name="Kiflezghi M."/>
            <person name="Wade K."/>
            <person name="Ball S.L."/>
            <person name="Bradley K.W."/>
            <person name="Asai D.J."/>
            <person name="Bowman C.A."/>
            <person name="Russell D.A."/>
            <person name="Pope W.H."/>
            <person name="Jacobs-Sera D."/>
            <person name="Hendrix R.W."/>
            <person name="Hatfull G.F."/>
        </authorList>
    </citation>
    <scope>NUCLEOTIDE SEQUENCE</scope>
</reference>
<dbReference type="AlphaFoldDB" id="A0A2P2CE73"/>
<evidence type="ECO:0000256" key="3">
    <source>
        <dbReference type="ARBA" id="ARBA00022692"/>
    </source>
</evidence>
<evidence type="ECO:0000313" key="7">
    <source>
        <dbReference type="EMBL" id="CUR60290.1"/>
    </source>
</evidence>
<feature type="transmembrane region" description="Helical" evidence="6">
    <location>
        <begin position="256"/>
        <end position="273"/>
    </location>
</feature>
<sequence>MALKQQISDRITAIRAKRPFVDHLVRMVQHYGTVKGNMQAGAVTYFAFLSFFPILALAFAAVGFVARVYDGAQADLITAINQVLPGFVGDGEGQVSLTAIQDAAGAAIGFGLVGLLVAGLGWLSSMRDALLVVFEKPKAEQPNFVFGKLRDLAALVTLGVVLLLSVAISGVVTSFSSDILDALDLSTGLGWLLSTISILIGLLANMVLFFTFFKLLGEPDAPSRSLWSGALLGALGFEVLKQASRFLLAATSNSPAFQAFGIALILLVWINYFSRLVMYAAAFAHTSAESRALRELAEAAEAARVAATRVDLHKDVVVTEPASGSTGKAFAAGGLTALGLIALLKRKRTS</sequence>
<keyword evidence="3 6" id="KW-0812">Transmembrane</keyword>
<dbReference type="Pfam" id="PF03631">
    <property type="entry name" value="Virul_fac_BrkB"/>
    <property type="match status" value="1"/>
</dbReference>
<keyword evidence="2" id="KW-1003">Cell membrane</keyword>
<dbReference type="InterPro" id="IPR017039">
    <property type="entry name" value="Virul_fac_BrkB"/>
</dbReference>
<dbReference type="EMBL" id="CZKA01000071">
    <property type="protein sequence ID" value="CUR60290.1"/>
    <property type="molecule type" value="Genomic_DNA"/>
</dbReference>